<reference evidence="1 2" key="1">
    <citation type="journal article" date="2018" name="J. Allergy Clin. Immunol.">
        <title>High-quality assembly of Dermatophagoides pteronyssinus genome and transcriptome reveals a wide range of novel allergens.</title>
        <authorList>
            <person name="Liu X.Y."/>
            <person name="Yang K.Y."/>
            <person name="Wang M.Q."/>
            <person name="Kwok J.S."/>
            <person name="Zeng X."/>
            <person name="Yang Z."/>
            <person name="Xiao X.J."/>
            <person name="Lau C.P."/>
            <person name="Li Y."/>
            <person name="Huang Z.M."/>
            <person name="Ba J.G."/>
            <person name="Yim A.K."/>
            <person name="Ouyang C.Y."/>
            <person name="Ngai S.M."/>
            <person name="Chan T.F."/>
            <person name="Leung E.L."/>
            <person name="Liu L."/>
            <person name="Liu Z.G."/>
            <person name="Tsui S.K."/>
        </authorList>
    </citation>
    <scope>NUCLEOTIDE SEQUENCE [LARGE SCALE GENOMIC DNA]</scope>
    <source>
        <strain evidence="1">Derp</strain>
    </source>
</reference>
<name>A0ABQ8IVR6_DERPT</name>
<gene>
    <name evidence="1" type="ORF">DERP_012045</name>
</gene>
<proteinExistence type="predicted"/>
<organism evidence="1 2">
    <name type="scientific">Dermatophagoides pteronyssinus</name>
    <name type="common">European house dust mite</name>
    <dbReference type="NCBI Taxonomy" id="6956"/>
    <lineage>
        <taxon>Eukaryota</taxon>
        <taxon>Metazoa</taxon>
        <taxon>Ecdysozoa</taxon>
        <taxon>Arthropoda</taxon>
        <taxon>Chelicerata</taxon>
        <taxon>Arachnida</taxon>
        <taxon>Acari</taxon>
        <taxon>Acariformes</taxon>
        <taxon>Sarcoptiformes</taxon>
        <taxon>Astigmata</taxon>
        <taxon>Psoroptidia</taxon>
        <taxon>Analgoidea</taxon>
        <taxon>Pyroglyphidae</taxon>
        <taxon>Dermatophagoidinae</taxon>
        <taxon>Dermatophagoides</taxon>
    </lineage>
</organism>
<dbReference type="Proteomes" id="UP000887458">
    <property type="component" value="Unassembled WGS sequence"/>
</dbReference>
<reference evidence="1 2" key="2">
    <citation type="journal article" date="2022" name="Mol. Biol. Evol.">
        <title>Comparative Genomics Reveals Insights into the Divergent Evolution of Astigmatic Mites and Household Pest Adaptations.</title>
        <authorList>
            <person name="Xiong Q."/>
            <person name="Wan A.T."/>
            <person name="Liu X."/>
            <person name="Fung C.S."/>
            <person name="Xiao X."/>
            <person name="Malainual N."/>
            <person name="Hou J."/>
            <person name="Wang L."/>
            <person name="Wang M."/>
            <person name="Yang K.Y."/>
            <person name="Cui Y."/>
            <person name="Leung E.L."/>
            <person name="Nong W."/>
            <person name="Shin S.K."/>
            <person name="Au S.W."/>
            <person name="Jeong K.Y."/>
            <person name="Chew F.T."/>
            <person name="Hui J.H."/>
            <person name="Leung T.F."/>
            <person name="Tungtrongchitr A."/>
            <person name="Zhong N."/>
            <person name="Liu Z."/>
            <person name="Tsui S.K."/>
        </authorList>
    </citation>
    <scope>NUCLEOTIDE SEQUENCE [LARGE SCALE GENOMIC DNA]</scope>
    <source>
        <strain evidence="1">Derp</strain>
    </source>
</reference>
<accession>A0ABQ8IVR6</accession>
<protein>
    <submittedName>
        <fullName evidence="1">Uncharacterized protein</fullName>
    </submittedName>
</protein>
<sequence>MLIVHRVHDDDYHKSDFVSVVHSFTEKEKKSKIPALNKQENYHRYSMPFKTCSRFIYRKRYT</sequence>
<comment type="caution">
    <text evidence="1">The sequence shown here is derived from an EMBL/GenBank/DDBJ whole genome shotgun (WGS) entry which is preliminary data.</text>
</comment>
<keyword evidence="2" id="KW-1185">Reference proteome</keyword>
<evidence type="ECO:0000313" key="2">
    <source>
        <dbReference type="Proteomes" id="UP000887458"/>
    </source>
</evidence>
<dbReference type="EMBL" id="NJHN03000111">
    <property type="protein sequence ID" value="KAH9414395.1"/>
    <property type="molecule type" value="Genomic_DNA"/>
</dbReference>
<evidence type="ECO:0000313" key="1">
    <source>
        <dbReference type="EMBL" id="KAH9414395.1"/>
    </source>
</evidence>